<keyword evidence="4 7" id="KW-0833">Ubl conjugation pathway</keyword>
<dbReference type="EMBL" id="CP144535">
    <property type="protein sequence ID" value="WWC62603.1"/>
    <property type="molecule type" value="Genomic_DNA"/>
</dbReference>
<dbReference type="EMBL" id="KI894032">
    <property type="protein sequence ID" value="OBR84495.1"/>
    <property type="molecule type" value="Genomic_DNA"/>
</dbReference>
<dbReference type="GeneID" id="28969052"/>
<dbReference type="InterPro" id="IPR023313">
    <property type="entry name" value="UBQ-conjugating_AS"/>
</dbReference>
<feature type="active site" description="Glycyl thioester intermediate" evidence="6">
    <location>
        <position position="88"/>
    </location>
</feature>
<dbReference type="GO" id="GO:0005524">
    <property type="term" value="F:ATP binding"/>
    <property type="evidence" value="ECO:0007669"/>
    <property type="project" value="UniProtKB-UniRule"/>
</dbReference>
<dbReference type="STRING" id="1296121.A0A1A6A359"/>
<dbReference type="Proteomes" id="UP000078595">
    <property type="component" value="Chromosome 6"/>
</dbReference>
<evidence type="ECO:0000256" key="6">
    <source>
        <dbReference type="PROSITE-ProRule" id="PRU10133"/>
    </source>
</evidence>
<feature type="domain" description="UBC core" evidence="8">
    <location>
        <begin position="4"/>
        <end position="151"/>
    </location>
</feature>
<dbReference type="VEuPathDB" id="FungiDB:I303_05353"/>
<evidence type="ECO:0000256" key="3">
    <source>
        <dbReference type="ARBA" id="ARBA00022741"/>
    </source>
</evidence>
<evidence type="ECO:0000313" key="10">
    <source>
        <dbReference type="EMBL" id="WWC62603.1"/>
    </source>
</evidence>
<dbReference type="AlphaFoldDB" id="A0A1A6A359"/>
<dbReference type="InterPro" id="IPR000608">
    <property type="entry name" value="UBC"/>
</dbReference>
<proteinExistence type="inferred from homology"/>
<evidence type="ECO:0000313" key="11">
    <source>
        <dbReference type="Proteomes" id="UP000078595"/>
    </source>
</evidence>
<dbReference type="InterPro" id="IPR050113">
    <property type="entry name" value="Ub_conjugating_enzyme"/>
</dbReference>
<reference evidence="9" key="1">
    <citation type="submission" date="2013-07" db="EMBL/GenBank/DDBJ databases">
        <title>The Genome Sequence of Cryptococcus dejecticola CBS10117.</title>
        <authorList>
            <consortium name="The Broad Institute Genome Sequencing Platform"/>
            <person name="Cuomo C."/>
            <person name="Litvintseva A."/>
            <person name="Chen Y."/>
            <person name="Heitman J."/>
            <person name="Sun S."/>
            <person name="Springer D."/>
            <person name="Dromer F."/>
            <person name="Young S.K."/>
            <person name="Zeng Q."/>
            <person name="Gargeya S."/>
            <person name="Fitzgerald M."/>
            <person name="Abouelleil A."/>
            <person name="Alvarado L."/>
            <person name="Berlin A.M."/>
            <person name="Chapman S.B."/>
            <person name="Dewar J."/>
            <person name="Goldberg J."/>
            <person name="Griggs A."/>
            <person name="Gujja S."/>
            <person name="Hansen M."/>
            <person name="Howarth C."/>
            <person name="Imamovic A."/>
            <person name="Larimer J."/>
            <person name="McCowan C."/>
            <person name="Murphy C."/>
            <person name="Pearson M."/>
            <person name="Priest M."/>
            <person name="Roberts A."/>
            <person name="Saif S."/>
            <person name="Shea T."/>
            <person name="Sykes S."/>
            <person name="Wortman J."/>
            <person name="Nusbaum C."/>
            <person name="Birren B."/>
        </authorList>
    </citation>
    <scope>NUCLEOTIDE SEQUENCE [LARGE SCALE GENOMIC DNA]</scope>
    <source>
        <strain evidence="9">CBS 10117</strain>
    </source>
</reference>
<sequence length="151" mass="17141">MASTSTRRIQKELSDLMNTPLRGIQVTPDEDNLQLWRITITGPPNTPYHKGKFQLTADFSKDYPFKPPVLLFRTKMYHPNVDSDGNLCIGLLKTENWKPATKMSGVIQAIYDLIENPNPDDPLVSSIAEQYTTDRKGFEKKAAEYTSKYAT</sequence>
<evidence type="ECO:0000259" key="8">
    <source>
        <dbReference type="PROSITE" id="PS50127"/>
    </source>
</evidence>
<dbReference type="KEGG" id="kdj:28969052"/>
<gene>
    <name evidence="9" type="ORF">I303_05353</name>
    <name evidence="10" type="ORF">I303_105200</name>
</gene>
<accession>A0A1A6A359</accession>
<dbReference type="CDD" id="cd23815">
    <property type="entry name" value="UBCc_SpUBC14-like"/>
    <property type="match status" value="1"/>
</dbReference>
<dbReference type="PROSITE" id="PS00183">
    <property type="entry name" value="UBC_1"/>
    <property type="match status" value="1"/>
</dbReference>
<dbReference type="PANTHER" id="PTHR24067">
    <property type="entry name" value="UBIQUITIN-CONJUGATING ENZYME E2"/>
    <property type="match status" value="1"/>
</dbReference>
<evidence type="ECO:0000256" key="4">
    <source>
        <dbReference type="ARBA" id="ARBA00022786"/>
    </source>
</evidence>
<dbReference type="Pfam" id="PF00179">
    <property type="entry name" value="UQ_con"/>
    <property type="match status" value="1"/>
</dbReference>
<dbReference type="OrthoDB" id="9978460at2759"/>
<evidence type="ECO:0000256" key="5">
    <source>
        <dbReference type="ARBA" id="ARBA00022840"/>
    </source>
</evidence>
<dbReference type="FunFam" id="3.10.110.10:FF:000060">
    <property type="entry name" value="Ubiquitin conjugating enzyme (UbcB)"/>
    <property type="match status" value="1"/>
</dbReference>
<name>A0A1A6A359_9TREE</name>
<dbReference type="GO" id="GO:0061631">
    <property type="term" value="F:ubiquitin conjugating enzyme activity"/>
    <property type="evidence" value="ECO:0007669"/>
    <property type="project" value="UniProtKB-EC"/>
</dbReference>
<evidence type="ECO:0000256" key="2">
    <source>
        <dbReference type="ARBA" id="ARBA00022679"/>
    </source>
</evidence>
<evidence type="ECO:0000256" key="7">
    <source>
        <dbReference type="RuleBase" id="RU362109"/>
    </source>
</evidence>
<dbReference type="EC" id="2.3.2.23" evidence="1"/>
<reference evidence="10" key="2">
    <citation type="submission" date="2013-07" db="EMBL/GenBank/DDBJ databases">
        <authorList>
            <consortium name="The Broad Institute Genome Sequencing Platform"/>
            <person name="Cuomo C."/>
            <person name="Litvintseva A."/>
            <person name="Chen Y."/>
            <person name="Heitman J."/>
            <person name="Sun S."/>
            <person name="Springer D."/>
            <person name="Dromer F."/>
            <person name="Young S.K."/>
            <person name="Zeng Q."/>
            <person name="Gargeya S."/>
            <person name="Fitzgerald M."/>
            <person name="Abouelleil A."/>
            <person name="Alvarado L."/>
            <person name="Berlin A.M."/>
            <person name="Chapman S.B."/>
            <person name="Dewar J."/>
            <person name="Goldberg J."/>
            <person name="Griggs A."/>
            <person name="Gujja S."/>
            <person name="Hansen M."/>
            <person name="Howarth C."/>
            <person name="Imamovic A."/>
            <person name="Larimer J."/>
            <person name="McCowan C."/>
            <person name="Murphy C."/>
            <person name="Pearson M."/>
            <person name="Priest M."/>
            <person name="Roberts A."/>
            <person name="Saif S."/>
            <person name="Shea T."/>
            <person name="Sykes S."/>
            <person name="Wortman J."/>
            <person name="Nusbaum C."/>
            <person name="Birren B."/>
        </authorList>
    </citation>
    <scope>NUCLEOTIDE SEQUENCE</scope>
    <source>
        <strain evidence="10">CBS 10117</strain>
    </source>
</reference>
<keyword evidence="3 7" id="KW-0547">Nucleotide-binding</keyword>
<evidence type="ECO:0000313" key="9">
    <source>
        <dbReference type="EMBL" id="OBR84495.1"/>
    </source>
</evidence>
<reference evidence="10" key="3">
    <citation type="submission" date="2024-02" db="EMBL/GenBank/DDBJ databases">
        <title>Comparative genomics of Cryptococcus and Kwoniella reveals pathogenesis evolution and contrasting modes of karyotype evolution via chromosome fusion or intercentromeric recombination.</title>
        <authorList>
            <person name="Coelho M.A."/>
            <person name="David-Palma M."/>
            <person name="Shea T."/>
            <person name="Bowers K."/>
            <person name="McGinley-Smith S."/>
            <person name="Mohammad A.W."/>
            <person name="Gnirke A."/>
            <person name="Yurkov A.M."/>
            <person name="Nowrousian M."/>
            <person name="Sun S."/>
            <person name="Cuomo C.A."/>
            <person name="Heitman J."/>
        </authorList>
    </citation>
    <scope>NUCLEOTIDE SEQUENCE</scope>
    <source>
        <strain evidence="10">CBS 10117</strain>
    </source>
</reference>
<keyword evidence="2" id="KW-0808">Transferase</keyword>
<comment type="similarity">
    <text evidence="7">Belongs to the ubiquitin-conjugating enzyme family.</text>
</comment>
<dbReference type="RefSeq" id="XP_018262337.1">
    <property type="nucleotide sequence ID" value="XM_018408646.1"/>
</dbReference>
<dbReference type="SUPFAM" id="SSF54495">
    <property type="entry name" value="UBC-like"/>
    <property type="match status" value="1"/>
</dbReference>
<protein>
    <recommendedName>
        <fullName evidence="1">E2 ubiquitin-conjugating enzyme</fullName>
        <ecNumber evidence="1">2.3.2.23</ecNumber>
    </recommendedName>
</protein>
<dbReference type="InterPro" id="IPR016135">
    <property type="entry name" value="UBQ-conjugating_enzyme/RWD"/>
</dbReference>
<dbReference type="Gene3D" id="3.10.110.10">
    <property type="entry name" value="Ubiquitin Conjugating Enzyme"/>
    <property type="match status" value="1"/>
</dbReference>
<evidence type="ECO:0000256" key="1">
    <source>
        <dbReference type="ARBA" id="ARBA00012486"/>
    </source>
</evidence>
<keyword evidence="11" id="KW-1185">Reference proteome</keyword>
<organism evidence="9">
    <name type="scientific">Kwoniella dejecticola CBS 10117</name>
    <dbReference type="NCBI Taxonomy" id="1296121"/>
    <lineage>
        <taxon>Eukaryota</taxon>
        <taxon>Fungi</taxon>
        <taxon>Dikarya</taxon>
        <taxon>Basidiomycota</taxon>
        <taxon>Agaricomycotina</taxon>
        <taxon>Tremellomycetes</taxon>
        <taxon>Tremellales</taxon>
        <taxon>Cryptococcaceae</taxon>
        <taxon>Kwoniella</taxon>
    </lineage>
</organism>
<keyword evidence="5 7" id="KW-0067">ATP-binding</keyword>
<dbReference type="PROSITE" id="PS50127">
    <property type="entry name" value="UBC_2"/>
    <property type="match status" value="1"/>
</dbReference>
<dbReference type="SMART" id="SM00212">
    <property type="entry name" value="UBCc"/>
    <property type="match status" value="1"/>
</dbReference>